<organism evidence="8 9">
    <name type="scientific">Rubneribacter badeniensis</name>
    <dbReference type="NCBI Taxonomy" id="2070688"/>
    <lineage>
        <taxon>Bacteria</taxon>
        <taxon>Bacillati</taxon>
        <taxon>Actinomycetota</taxon>
        <taxon>Coriobacteriia</taxon>
        <taxon>Eggerthellales</taxon>
        <taxon>Eggerthellaceae</taxon>
        <taxon>Rubneribacter</taxon>
    </lineage>
</organism>
<evidence type="ECO:0000256" key="5">
    <source>
        <dbReference type="SAM" id="MobiDB-lite"/>
    </source>
</evidence>
<dbReference type="GO" id="GO:0046872">
    <property type="term" value="F:metal ion binding"/>
    <property type="evidence" value="ECO:0007669"/>
    <property type="project" value="UniProtKB-KW"/>
</dbReference>
<comment type="caution">
    <text evidence="8">The sequence shown here is derived from an EMBL/GenBank/DDBJ whole genome shotgun (WGS) entry which is preliminary data.</text>
</comment>
<dbReference type="GO" id="GO:0003824">
    <property type="term" value="F:catalytic activity"/>
    <property type="evidence" value="ECO:0007669"/>
    <property type="project" value="InterPro"/>
</dbReference>
<keyword evidence="4" id="KW-0411">Iron-sulfur</keyword>
<dbReference type="Proteomes" id="UP000236488">
    <property type="component" value="Unassembled WGS sequence"/>
</dbReference>
<dbReference type="InterPro" id="IPR023885">
    <property type="entry name" value="4Fe4S-binding_SPASM_dom"/>
</dbReference>
<reference evidence="8 9" key="1">
    <citation type="journal article" date="2018" name="Int. J. Syst. Evol. Microbiol.">
        <title>Rubneribacter badeniensis gen. nov., sp. nov. and Enteroscipio rubneri gen. nov., sp. nov., new members of the Eggerthellaceae isolated from human faeces.</title>
        <authorList>
            <person name="Danylec N."/>
            <person name="Gobl A."/>
            <person name="Stoll D.A."/>
            <person name="Hetzer B."/>
            <person name="Kulling S.E."/>
            <person name="Huch M."/>
        </authorList>
    </citation>
    <scope>NUCLEOTIDE SEQUENCE [LARGE SCALE GENOMIC DNA]</scope>
    <source>
        <strain evidence="8 9">ResAG-85</strain>
    </source>
</reference>
<dbReference type="Proteomes" id="UP000789325">
    <property type="component" value="Unassembled WGS sequence"/>
</dbReference>
<feature type="compositionally biased region" description="Basic and acidic residues" evidence="5">
    <location>
        <begin position="445"/>
        <end position="475"/>
    </location>
</feature>
<dbReference type="Pfam" id="PF04055">
    <property type="entry name" value="Radical_SAM"/>
    <property type="match status" value="1"/>
</dbReference>
<evidence type="ECO:0000313" key="9">
    <source>
        <dbReference type="Proteomes" id="UP000236488"/>
    </source>
</evidence>
<dbReference type="RefSeq" id="WP_092197364.1">
    <property type="nucleotide sequence ID" value="NZ_PPEL01000125.1"/>
</dbReference>
<evidence type="ECO:0000256" key="3">
    <source>
        <dbReference type="ARBA" id="ARBA00023004"/>
    </source>
</evidence>
<protein>
    <submittedName>
        <fullName evidence="8">Radical SAM protein</fullName>
    </submittedName>
</protein>
<dbReference type="EMBL" id="DYZL01000119">
    <property type="protein sequence ID" value="HJH43302.1"/>
    <property type="molecule type" value="Genomic_DNA"/>
</dbReference>
<keyword evidence="1" id="KW-0949">S-adenosyl-L-methionine</keyword>
<keyword evidence="2" id="KW-0479">Metal-binding</keyword>
<dbReference type="PROSITE" id="PS51918">
    <property type="entry name" value="RADICAL_SAM"/>
    <property type="match status" value="1"/>
</dbReference>
<evidence type="ECO:0000256" key="1">
    <source>
        <dbReference type="ARBA" id="ARBA00022691"/>
    </source>
</evidence>
<dbReference type="SFLD" id="SFLDG01067">
    <property type="entry name" value="SPASM/twitch_domain_containing"/>
    <property type="match status" value="1"/>
</dbReference>
<dbReference type="InterPro" id="IPR013785">
    <property type="entry name" value="Aldolase_TIM"/>
</dbReference>
<dbReference type="AlphaFoldDB" id="A0A2K2U1T7"/>
<dbReference type="InterPro" id="IPR007197">
    <property type="entry name" value="rSAM"/>
</dbReference>
<dbReference type="PANTHER" id="PTHR43524:SF1">
    <property type="entry name" value="RADICAL SAM SUPERFAMILY PROTEIN"/>
    <property type="match status" value="1"/>
</dbReference>
<feature type="region of interest" description="Disordered" evidence="5">
    <location>
        <begin position="436"/>
        <end position="487"/>
    </location>
</feature>
<dbReference type="InterPro" id="IPR058240">
    <property type="entry name" value="rSAM_sf"/>
</dbReference>
<dbReference type="Gene3D" id="3.20.20.70">
    <property type="entry name" value="Aldolase class I"/>
    <property type="match status" value="1"/>
</dbReference>
<name>A0A2K2U1T7_9ACTN</name>
<evidence type="ECO:0000256" key="2">
    <source>
        <dbReference type="ARBA" id="ARBA00022723"/>
    </source>
</evidence>
<gene>
    <name evidence="8" type="ORF">C2L80_12820</name>
    <name evidence="7" type="ORF">K8V16_05840</name>
</gene>
<dbReference type="CDD" id="cd21128">
    <property type="entry name" value="SPASM_rSAM"/>
    <property type="match status" value="1"/>
</dbReference>
<evidence type="ECO:0000313" key="8">
    <source>
        <dbReference type="EMBL" id="PNV64275.1"/>
    </source>
</evidence>
<dbReference type="PANTHER" id="PTHR43524">
    <property type="entry name" value="RADICAL SAM SUPERFAMILY PROTEIN"/>
    <property type="match status" value="1"/>
</dbReference>
<reference evidence="7" key="3">
    <citation type="submission" date="2021-09" db="EMBL/GenBank/DDBJ databases">
        <authorList>
            <person name="Gilroy R."/>
        </authorList>
    </citation>
    <scope>NUCLEOTIDE SEQUENCE</scope>
    <source>
        <strain evidence="7">USAMLcec12-2067</strain>
    </source>
</reference>
<evidence type="ECO:0000259" key="6">
    <source>
        <dbReference type="PROSITE" id="PS51918"/>
    </source>
</evidence>
<sequence>MKPTDRIKRAAFEKALDYFLADPEPNAVKIMDLLDKVAPANLFPSQRSAFRTAIDQKNNWYQLIMRALEDTNPAVRDRLVKTFLIDGNLMAWPKQEAMREKHRCNIPWAILMDPTSACNLRCTGCWAAEYGHKQNLSYDELDSIIRQGTELGTYVYIYTGGEPLVRKRDLVKLCEAHPDCTFLSFTNATLIDEEFCRDMLRVANFIPAISVEGFEEATDARRGAGTYAQVSRAMRLLKRHGLPFGVSCCYTSANAESIASEEFFDWMIDQGVLFCWIFTYLPVGADAPTELMVHADQRERLYRFVRAMREEKPLFTLDFQNDGEFVGGCIAGGRRYLHINAAGDVEPCVFAHYSNANIREVSLLDALRSPLFMAYYEGQPFNDNLLRPCPILENEGVLADMVEATGAKSTDLHKQEGARALCDKCARSIAEWTPTAERLWTDPNDPQHEKRQDPDQGMADTDKRKFERIGRERPFAEATTETGKPAA</sequence>
<evidence type="ECO:0000256" key="4">
    <source>
        <dbReference type="ARBA" id="ARBA00023014"/>
    </source>
</evidence>
<keyword evidence="3" id="KW-0408">Iron</keyword>
<reference evidence="7" key="2">
    <citation type="journal article" date="2021" name="PeerJ">
        <title>Extensive microbial diversity within the chicken gut microbiome revealed by metagenomics and culture.</title>
        <authorList>
            <person name="Gilroy R."/>
            <person name="Ravi A."/>
            <person name="Getino M."/>
            <person name="Pursley I."/>
            <person name="Horton D.L."/>
            <person name="Alikhan N.F."/>
            <person name="Baker D."/>
            <person name="Gharbi K."/>
            <person name="Hall N."/>
            <person name="Watson M."/>
            <person name="Adriaenssens E.M."/>
            <person name="Foster-Nyarko E."/>
            <person name="Jarju S."/>
            <person name="Secka A."/>
            <person name="Antonio M."/>
            <person name="Oren A."/>
            <person name="Chaudhuri R.R."/>
            <person name="La Ragione R."/>
            <person name="Hildebrand F."/>
            <person name="Pallen M.J."/>
        </authorList>
    </citation>
    <scope>NUCLEOTIDE SEQUENCE</scope>
    <source>
        <strain evidence="7">USAMLcec12-2067</strain>
    </source>
</reference>
<dbReference type="CDD" id="cd01335">
    <property type="entry name" value="Radical_SAM"/>
    <property type="match status" value="1"/>
</dbReference>
<keyword evidence="9" id="KW-1185">Reference proteome</keyword>
<dbReference type="Pfam" id="PF13186">
    <property type="entry name" value="SPASM"/>
    <property type="match status" value="1"/>
</dbReference>
<dbReference type="SUPFAM" id="SSF102114">
    <property type="entry name" value="Radical SAM enzymes"/>
    <property type="match status" value="1"/>
</dbReference>
<dbReference type="SFLD" id="SFLDS00029">
    <property type="entry name" value="Radical_SAM"/>
    <property type="match status" value="1"/>
</dbReference>
<proteinExistence type="predicted"/>
<accession>A0A2K2U1T7</accession>
<feature type="domain" description="Radical SAM core" evidence="6">
    <location>
        <begin position="104"/>
        <end position="318"/>
    </location>
</feature>
<dbReference type="GO" id="GO:0051536">
    <property type="term" value="F:iron-sulfur cluster binding"/>
    <property type="evidence" value="ECO:0007669"/>
    <property type="project" value="UniProtKB-KW"/>
</dbReference>
<evidence type="ECO:0000313" key="7">
    <source>
        <dbReference type="EMBL" id="HJH43302.1"/>
    </source>
</evidence>
<dbReference type="EMBL" id="PPEL01000125">
    <property type="protein sequence ID" value="PNV64275.1"/>
    <property type="molecule type" value="Genomic_DNA"/>
</dbReference>